<evidence type="ECO:0000313" key="2">
    <source>
        <dbReference type="EMBL" id="GAT54315.1"/>
    </source>
</evidence>
<protein>
    <submittedName>
        <fullName evidence="2">Uncharacterized protein</fullName>
    </submittedName>
</protein>
<gene>
    <name evidence="2" type="ORF">MCHLO_11181</name>
</gene>
<feature type="compositionally biased region" description="Basic residues" evidence="1">
    <location>
        <begin position="186"/>
        <end position="196"/>
    </location>
</feature>
<feature type="compositionally biased region" description="Low complexity" evidence="1">
    <location>
        <begin position="254"/>
        <end position="265"/>
    </location>
</feature>
<feature type="compositionally biased region" description="Low complexity" evidence="1">
    <location>
        <begin position="53"/>
        <end position="89"/>
    </location>
</feature>
<accession>A0ABQ0LTA3</accession>
<feature type="region of interest" description="Disordered" evidence="1">
    <location>
        <begin position="186"/>
        <end position="229"/>
    </location>
</feature>
<feature type="region of interest" description="Disordered" evidence="1">
    <location>
        <begin position="254"/>
        <end position="277"/>
    </location>
</feature>
<evidence type="ECO:0000313" key="3">
    <source>
        <dbReference type="Proteomes" id="UP000815677"/>
    </source>
</evidence>
<feature type="compositionally biased region" description="Pro residues" evidence="1">
    <location>
        <begin position="141"/>
        <end position="153"/>
    </location>
</feature>
<dbReference type="Proteomes" id="UP000815677">
    <property type="component" value="Unassembled WGS sequence"/>
</dbReference>
<keyword evidence="3" id="KW-1185">Reference proteome</keyword>
<feature type="compositionally biased region" description="Basic and acidic residues" evidence="1">
    <location>
        <begin position="339"/>
        <end position="358"/>
    </location>
</feature>
<name>A0ABQ0LTA3_MYCCL</name>
<dbReference type="EMBL" id="DF848616">
    <property type="protein sequence ID" value="GAT54315.1"/>
    <property type="molecule type" value="Genomic_DNA"/>
</dbReference>
<feature type="compositionally biased region" description="Low complexity" evidence="1">
    <location>
        <begin position="320"/>
        <end position="338"/>
    </location>
</feature>
<sequence>MTSTAYRSKQATRFCAATYITGRRPTRASLPFPPFAERPVVISSLGSGSQCGPSPDSNSAAAASRLRPLGPSLAPSLTSPSSMTTTITPRPRRNSTFPAPPTPRLPASVTSRAPHAAPPAIQRGRPGARTMHDAVVISVPAPRPTSQPPPMNPNPLLSFRPSTKDVLSGIAPHVFLDFDERRARSLPRRTRRRRRAPSPSTECCPPTDRRRSSPSPSPSRGGSPHRRIRSPLRRAWIGVDDQGVPVLDEVYTAASATTRRTSSPNARPPLPHALSASGVPTATKIVPAKPVHVRSTSAPVVPASSLAPLPKPKSRPALNSSHASKAAATPPTASSHAAEIGRAHGTKKERFNLKPDGDVWKSAGFRLDKAIKTFVARHKA</sequence>
<feature type="region of interest" description="Disordered" evidence="1">
    <location>
        <begin position="43"/>
        <end position="128"/>
    </location>
</feature>
<evidence type="ECO:0000256" key="1">
    <source>
        <dbReference type="SAM" id="MobiDB-lite"/>
    </source>
</evidence>
<proteinExistence type="predicted"/>
<reference evidence="2" key="1">
    <citation type="submission" date="2014-09" db="EMBL/GenBank/DDBJ databases">
        <title>Genome sequence of the luminous mushroom Mycena chlorophos for searching fungal bioluminescence genes.</title>
        <authorList>
            <person name="Tanaka Y."/>
            <person name="Kasuga D."/>
            <person name="Oba Y."/>
            <person name="Hase S."/>
            <person name="Sato K."/>
            <person name="Oba Y."/>
            <person name="Sakakibara Y."/>
        </authorList>
    </citation>
    <scope>NUCLEOTIDE SEQUENCE</scope>
</reference>
<feature type="region of interest" description="Disordered" evidence="1">
    <location>
        <begin position="299"/>
        <end position="358"/>
    </location>
</feature>
<organism evidence="2 3">
    <name type="scientific">Mycena chlorophos</name>
    <name type="common">Agaric fungus</name>
    <name type="synonym">Agaricus chlorophos</name>
    <dbReference type="NCBI Taxonomy" id="658473"/>
    <lineage>
        <taxon>Eukaryota</taxon>
        <taxon>Fungi</taxon>
        <taxon>Dikarya</taxon>
        <taxon>Basidiomycota</taxon>
        <taxon>Agaricomycotina</taxon>
        <taxon>Agaricomycetes</taxon>
        <taxon>Agaricomycetidae</taxon>
        <taxon>Agaricales</taxon>
        <taxon>Marasmiineae</taxon>
        <taxon>Mycenaceae</taxon>
        <taxon>Mycena</taxon>
    </lineage>
</organism>
<feature type="region of interest" description="Disordered" evidence="1">
    <location>
        <begin position="140"/>
        <end position="160"/>
    </location>
</feature>